<dbReference type="Pfam" id="PF07072">
    <property type="entry name" value="ZapD"/>
    <property type="match status" value="1"/>
</dbReference>
<dbReference type="Proteomes" id="UP000501602">
    <property type="component" value="Chromosome"/>
</dbReference>
<dbReference type="EMBL" id="CP051180">
    <property type="protein sequence ID" value="QIZ78545.1"/>
    <property type="molecule type" value="Genomic_DNA"/>
</dbReference>
<comment type="similarity">
    <text evidence="5">Belongs to the ZapD family.</text>
</comment>
<sequence>MWLLFEQPLNEKVRSYLRVEAVFNQVNSHQQFQLPHGELAFFHCLFELMELIDRADLRSELLKDIDRQLSNIERWRQYPNVDQQQLDLLANDFKRWQQQLYKLTKPTSELKADRFLAAVRQRLTIPGGCGSFDLPQLHFWLARPLEWRQQQAQQWLALLTPFTASIEQLLAILRGSSQWQDSIAMAGSYQAASEKTIDLLRLRIKQEHGVYPAISAHRNRFTIHLVNNDTGKADHRNLPLQLCLSMEQQ</sequence>
<dbReference type="InterPro" id="IPR036268">
    <property type="entry name" value="ZapD_sf"/>
</dbReference>
<reference evidence="6 7" key="1">
    <citation type="submission" date="2020-04" db="EMBL/GenBank/DDBJ databases">
        <title>Ferrimonas sp. S7 isolated from sea water.</title>
        <authorList>
            <person name="Bae S.S."/>
            <person name="Baek K."/>
        </authorList>
    </citation>
    <scope>NUCLEOTIDE SEQUENCE [LARGE SCALE GENOMIC DNA]</scope>
    <source>
        <strain evidence="6 7">S7</strain>
    </source>
</reference>
<dbReference type="GO" id="GO:0005737">
    <property type="term" value="C:cytoplasm"/>
    <property type="evidence" value="ECO:0007669"/>
    <property type="project" value="UniProtKB-SubCell"/>
</dbReference>
<dbReference type="KEGG" id="fes:HER31_17560"/>
<accession>A0A6H1UHF6</accession>
<dbReference type="InterPro" id="IPR009777">
    <property type="entry name" value="ZapD"/>
</dbReference>
<dbReference type="Gene3D" id="1.10.3900.10">
    <property type="entry name" value="YacF-like"/>
    <property type="match status" value="1"/>
</dbReference>
<dbReference type="GO" id="GO:0032153">
    <property type="term" value="C:cell division site"/>
    <property type="evidence" value="ECO:0007669"/>
    <property type="project" value="TreeGrafter"/>
</dbReference>
<name>A0A6H1UHF6_9GAMM</name>
<dbReference type="SUPFAM" id="SSF160950">
    <property type="entry name" value="YacF-like"/>
    <property type="match status" value="1"/>
</dbReference>
<proteinExistence type="inferred from homology"/>
<keyword evidence="1 5" id="KW-0963">Cytoplasm</keyword>
<comment type="function">
    <text evidence="5">Cell division factor that enhances FtsZ-ring assembly. Directly interacts with FtsZ and promotes bundling of FtsZ protofilaments, with a reduction in FtsZ GTPase activity.</text>
</comment>
<dbReference type="GO" id="GO:0000917">
    <property type="term" value="P:division septum assembly"/>
    <property type="evidence" value="ECO:0007669"/>
    <property type="project" value="UniProtKB-KW"/>
</dbReference>
<dbReference type="PANTHER" id="PTHR39455:SF1">
    <property type="entry name" value="CELL DIVISION PROTEIN ZAPD"/>
    <property type="match status" value="1"/>
</dbReference>
<evidence type="ECO:0000256" key="3">
    <source>
        <dbReference type="ARBA" id="ARBA00023210"/>
    </source>
</evidence>
<dbReference type="GO" id="GO:0043093">
    <property type="term" value="P:FtsZ-dependent cytokinesis"/>
    <property type="evidence" value="ECO:0007669"/>
    <property type="project" value="UniProtKB-UniRule"/>
</dbReference>
<evidence type="ECO:0000256" key="4">
    <source>
        <dbReference type="ARBA" id="ARBA00023306"/>
    </source>
</evidence>
<organism evidence="6 7">
    <name type="scientific">Ferrimonas lipolytica</name>
    <dbReference type="NCBI Taxonomy" id="2724191"/>
    <lineage>
        <taxon>Bacteria</taxon>
        <taxon>Pseudomonadati</taxon>
        <taxon>Pseudomonadota</taxon>
        <taxon>Gammaproteobacteria</taxon>
        <taxon>Alteromonadales</taxon>
        <taxon>Ferrimonadaceae</taxon>
        <taxon>Ferrimonas</taxon>
    </lineage>
</organism>
<evidence type="ECO:0000256" key="5">
    <source>
        <dbReference type="HAMAP-Rule" id="MF_01092"/>
    </source>
</evidence>
<evidence type="ECO:0000313" key="7">
    <source>
        <dbReference type="Proteomes" id="UP000501602"/>
    </source>
</evidence>
<gene>
    <name evidence="5 6" type="primary">zapD</name>
    <name evidence="6" type="ORF">HER31_17560</name>
</gene>
<keyword evidence="2 5" id="KW-0132">Cell division</keyword>
<comment type="subunit">
    <text evidence="5">Interacts with FtsZ.</text>
</comment>
<dbReference type="PANTHER" id="PTHR39455">
    <property type="entry name" value="CELL DIVISION PROTEIN ZAPD"/>
    <property type="match status" value="1"/>
</dbReference>
<dbReference type="RefSeq" id="WP_168662610.1">
    <property type="nucleotide sequence ID" value="NZ_CP051180.1"/>
</dbReference>
<dbReference type="AlphaFoldDB" id="A0A6H1UHF6"/>
<dbReference type="HAMAP" id="MF_01092">
    <property type="entry name" value="ZapD"/>
    <property type="match status" value="1"/>
</dbReference>
<dbReference type="Gene3D" id="2.60.440.10">
    <property type="entry name" value="YacF-like domains"/>
    <property type="match status" value="1"/>
</dbReference>
<keyword evidence="7" id="KW-1185">Reference proteome</keyword>
<keyword evidence="4 5" id="KW-0131">Cell cycle</keyword>
<protein>
    <recommendedName>
        <fullName evidence="5">Cell division protein ZapD</fullName>
    </recommendedName>
    <alternativeName>
        <fullName evidence="5">Z ring-associated protein D</fullName>
    </alternativeName>
</protein>
<dbReference type="InterPro" id="IPR027462">
    <property type="entry name" value="ZapD_C"/>
</dbReference>
<keyword evidence="3 5" id="KW-0717">Septation</keyword>
<evidence type="ECO:0000313" key="6">
    <source>
        <dbReference type="EMBL" id="QIZ78545.1"/>
    </source>
</evidence>
<evidence type="ECO:0000256" key="2">
    <source>
        <dbReference type="ARBA" id="ARBA00022618"/>
    </source>
</evidence>
<comment type="subcellular location">
    <subcellularLocation>
        <location evidence="5">Cytoplasm</location>
    </subcellularLocation>
    <text evidence="5">Localizes to mid-cell in an FtsZ-dependent manner.</text>
</comment>
<evidence type="ECO:0000256" key="1">
    <source>
        <dbReference type="ARBA" id="ARBA00022490"/>
    </source>
</evidence>